<sequence length="74" mass="8847">FDRTTLFFLTQISVGTLYLATERANNSYYEDQSLEQNVQGSEEKKISQRWNKSSHDVDSRVNNNNYIDKYIYWI</sequence>
<evidence type="ECO:0000313" key="1">
    <source>
        <dbReference type="EMBL" id="CDW23893.1"/>
    </source>
</evidence>
<accession>A0A0K2TD17</accession>
<name>A0A0K2TD17_LEPSM</name>
<proteinExistence type="predicted"/>
<reference evidence="1" key="1">
    <citation type="submission" date="2014-05" db="EMBL/GenBank/DDBJ databases">
        <authorList>
            <person name="Chronopoulou M."/>
        </authorList>
    </citation>
    <scope>NUCLEOTIDE SEQUENCE</scope>
    <source>
        <tissue evidence="1">Whole organism</tissue>
    </source>
</reference>
<dbReference type="EMBL" id="HACA01006532">
    <property type="protein sequence ID" value="CDW23893.1"/>
    <property type="molecule type" value="Transcribed_RNA"/>
</dbReference>
<organism evidence="1">
    <name type="scientific">Lepeophtheirus salmonis</name>
    <name type="common">Salmon louse</name>
    <name type="synonym">Caligus salmonis</name>
    <dbReference type="NCBI Taxonomy" id="72036"/>
    <lineage>
        <taxon>Eukaryota</taxon>
        <taxon>Metazoa</taxon>
        <taxon>Ecdysozoa</taxon>
        <taxon>Arthropoda</taxon>
        <taxon>Crustacea</taxon>
        <taxon>Multicrustacea</taxon>
        <taxon>Hexanauplia</taxon>
        <taxon>Copepoda</taxon>
        <taxon>Siphonostomatoida</taxon>
        <taxon>Caligidae</taxon>
        <taxon>Lepeophtheirus</taxon>
    </lineage>
</organism>
<protein>
    <submittedName>
        <fullName evidence="1">Uncharacterized protein</fullName>
    </submittedName>
</protein>
<dbReference type="AlphaFoldDB" id="A0A0K2TD17"/>
<feature type="non-terminal residue" evidence="1">
    <location>
        <position position="1"/>
    </location>
</feature>